<keyword evidence="4" id="KW-1185">Reference proteome</keyword>
<dbReference type="AlphaFoldDB" id="A0A1L3J8C2"/>
<dbReference type="Proteomes" id="UP000182510">
    <property type="component" value="Chromosome"/>
</dbReference>
<feature type="transmembrane region" description="Helical" evidence="2">
    <location>
        <begin position="45"/>
        <end position="65"/>
    </location>
</feature>
<keyword evidence="1" id="KW-0175">Coiled coil</keyword>
<keyword evidence="2" id="KW-0812">Transmembrane</keyword>
<proteinExistence type="predicted"/>
<sequence length="230" mass="27006">MTHKYYLKSKKEKRKFHFQLASYTLLFLILIFSISYYYGLYFLPFISIWLTLMILAPFIDVPTLVKKEKINYYSQLLLAENQKNNSITIHGGTLFDYYFIFDNRSNGPERKKFILQQYLEGLLNLIKEHEKTSDKNLNIKGTTYIINENTGKKLGFKSNKPDFVQMIILILNYPNLLLTKSIANNKLSFPNLTNIRTYEASLDELKLNKGKIENINNRLKSTIANNGYRK</sequence>
<feature type="coiled-coil region" evidence="1">
    <location>
        <begin position="195"/>
        <end position="222"/>
    </location>
</feature>
<evidence type="ECO:0000313" key="3">
    <source>
        <dbReference type="EMBL" id="APG61379.1"/>
    </source>
</evidence>
<reference evidence="3 4" key="1">
    <citation type="submission" date="2016-11" db="EMBL/GenBank/DDBJ databases">
        <title>Gramella sp. LPB0144 isolated from marine environment.</title>
        <authorList>
            <person name="Kim E."/>
            <person name="Yi H."/>
        </authorList>
    </citation>
    <scope>NUCLEOTIDE SEQUENCE [LARGE SCALE GENOMIC DNA]</scope>
    <source>
        <strain evidence="3 4">LPB0144</strain>
    </source>
</reference>
<organism evidence="3 4">
    <name type="scientific">Christiangramia salexigens</name>
    <dbReference type="NCBI Taxonomy" id="1913577"/>
    <lineage>
        <taxon>Bacteria</taxon>
        <taxon>Pseudomonadati</taxon>
        <taxon>Bacteroidota</taxon>
        <taxon>Flavobacteriia</taxon>
        <taxon>Flavobacteriales</taxon>
        <taxon>Flavobacteriaceae</taxon>
        <taxon>Christiangramia</taxon>
    </lineage>
</organism>
<name>A0A1L3J8C2_9FLAO</name>
<evidence type="ECO:0000256" key="1">
    <source>
        <dbReference type="SAM" id="Coils"/>
    </source>
</evidence>
<feature type="transmembrane region" description="Helical" evidence="2">
    <location>
        <begin position="20"/>
        <end position="39"/>
    </location>
</feature>
<protein>
    <submittedName>
        <fullName evidence="3">Uncharacterized protein</fullName>
    </submittedName>
</protein>
<evidence type="ECO:0000256" key="2">
    <source>
        <dbReference type="SAM" id="Phobius"/>
    </source>
</evidence>
<keyword evidence="2" id="KW-0472">Membrane</keyword>
<keyword evidence="2" id="KW-1133">Transmembrane helix</keyword>
<dbReference type="STRING" id="1913577.LPB144_05085"/>
<dbReference type="EMBL" id="CP018153">
    <property type="protein sequence ID" value="APG61379.1"/>
    <property type="molecule type" value="Genomic_DNA"/>
</dbReference>
<evidence type="ECO:0000313" key="4">
    <source>
        <dbReference type="Proteomes" id="UP000182510"/>
    </source>
</evidence>
<dbReference type="KEGG" id="grl:LPB144_05085"/>
<gene>
    <name evidence="3" type="ORF">LPB144_05085</name>
</gene>
<accession>A0A1L3J8C2</accession>